<dbReference type="PANTHER" id="PTHR43918:SF4">
    <property type="entry name" value="CARBOXYLIC ESTER HYDROLASE"/>
    <property type="match status" value="1"/>
</dbReference>
<dbReference type="Pfam" id="PF00135">
    <property type="entry name" value="COesterase"/>
    <property type="match status" value="1"/>
</dbReference>
<evidence type="ECO:0000259" key="6">
    <source>
        <dbReference type="Pfam" id="PF00135"/>
    </source>
</evidence>
<dbReference type="OrthoDB" id="6424772at2759"/>
<dbReference type="GO" id="GO:0003990">
    <property type="term" value="F:acetylcholinesterase activity"/>
    <property type="evidence" value="ECO:0007669"/>
    <property type="project" value="TreeGrafter"/>
</dbReference>
<evidence type="ECO:0000256" key="3">
    <source>
        <dbReference type="ARBA" id="ARBA00022801"/>
    </source>
</evidence>
<keyword evidence="5" id="KW-0732">Signal</keyword>
<feature type="domain" description="Carboxylesterase type B" evidence="6">
    <location>
        <begin position="20"/>
        <end position="179"/>
    </location>
</feature>
<dbReference type="SUPFAM" id="SSF53474">
    <property type="entry name" value="alpha/beta-Hydrolases"/>
    <property type="match status" value="1"/>
</dbReference>
<keyword evidence="2" id="KW-0719">Serine esterase</keyword>
<dbReference type="GO" id="GO:0019695">
    <property type="term" value="P:choline metabolic process"/>
    <property type="evidence" value="ECO:0007669"/>
    <property type="project" value="TreeGrafter"/>
</dbReference>
<feature type="signal peptide" evidence="5">
    <location>
        <begin position="1"/>
        <end position="16"/>
    </location>
</feature>
<dbReference type="EMBL" id="BGPR01020953">
    <property type="protein sequence ID" value="GBN85793.1"/>
    <property type="molecule type" value="Genomic_DNA"/>
</dbReference>
<gene>
    <name evidence="7" type="primary">ACES_89</name>
    <name evidence="8" type="synonym">ACES_23</name>
    <name evidence="7" type="ORF">AVEN_109398_1</name>
    <name evidence="8" type="ORF">AVEN_195536_1</name>
</gene>
<evidence type="ECO:0000313" key="8">
    <source>
        <dbReference type="EMBL" id="GBN85794.1"/>
    </source>
</evidence>
<evidence type="ECO:0000256" key="1">
    <source>
        <dbReference type="ARBA" id="ARBA00005964"/>
    </source>
</evidence>
<feature type="chain" id="PRO_5033458642" evidence="5">
    <location>
        <begin position="17"/>
        <end position="186"/>
    </location>
</feature>
<evidence type="ECO:0000313" key="7">
    <source>
        <dbReference type="EMBL" id="GBN85793.1"/>
    </source>
</evidence>
<name>A0A4Y2SD99_ARAVE</name>
<reference evidence="7 9" key="1">
    <citation type="journal article" date="2019" name="Sci. Rep.">
        <title>Orb-weaving spider Araneus ventricosus genome elucidates the spidroin gene catalogue.</title>
        <authorList>
            <person name="Kono N."/>
            <person name="Nakamura H."/>
            <person name="Ohtoshi R."/>
            <person name="Moran D.A.P."/>
            <person name="Shinohara A."/>
            <person name="Yoshida Y."/>
            <person name="Fujiwara M."/>
            <person name="Mori M."/>
            <person name="Tomita M."/>
            <person name="Arakawa K."/>
        </authorList>
    </citation>
    <scope>NUCLEOTIDE SEQUENCE [LARGE SCALE GENOMIC DNA]</scope>
</reference>
<evidence type="ECO:0000256" key="5">
    <source>
        <dbReference type="SAM" id="SignalP"/>
    </source>
</evidence>
<evidence type="ECO:0000256" key="4">
    <source>
        <dbReference type="ARBA" id="ARBA00023180"/>
    </source>
</evidence>
<evidence type="ECO:0000256" key="2">
    <source>
        <dbReference type="ARBA" id="ARBA00022487"/>
    </source>
</evidence>
<keyword evidence="4" id="KW-0325">Glycoprotein</keyword>
<dbReference type="AlphaFoldDB" id="A0A4Y2SD99"/>
<sequence length="186" mass="20682">MLLLFFLISIVGITSGKCSQPEINTPFGKIIGKSIHFHNIPVKTFQSIPYAKPPTGELRFRKPQPIEPWREPLVADKLPPGCVQYSSNPFPWLDTLPGKTQDCLYLNIWTPSAAGLEDKKAVMFWIHGGGFRISSSRLDYYDGTVLAALGDVVVVTINYRLTTEGFLYSGSNEAPGNMGRFSKLEE</sequence>
<dbReference type="PANTHER" id="PTHR43918">
    <property type="entry name" value="ACETYLCHOLINESTERASE"/>
    <property type="match status" value="1"/>
</dbReference>
<keyword evidence="9" id="KW-1185">Reference proteome</keyword>
<comment type="similarity">
    <text evidence="1">Belongs to the type-B carboxylesterase/lipase family.</text>
</comment>
<accession>A0A4Y2SD99</accession>
<proteinExistence type="inferred from homology"/>
<comment type="caution">
    <text evidence="7">The sequence shown here is derived from an EMBL/GenBank/DDBJ whole genome shotgun (WGS) entry which is preliminary data.</text>
</comment>
<dbReference type="Proteomes" id="UP000499080">
    <property type="component" value="Unassembled WGS sequence"/>
</dbReference>
<dbReference type="InterPro" id="IPR050654">
    <property type="entry name" value="AChE-related_enzymes"/>
</dbReference>
<keyword evidence="3" id="KW-0378">Hydrolase</keyword>
<dbReference type="InterPro" id="IPR002018">
    <property type="entry name" value="CarbesteraseB"/>
</dbReference>
<dbReference type="InterPro" id="IPR029058">
    <property type="entry name" value="AB_hydrolase_fold"/>
</dbReference>
<dbReference type="EMBL" id="BGPR01020954">
    <property type="protein sequence ID" value="GBN85794.1"/>
    <property type="molecule type" value="Genomic_DNA"/>
</dbReference>
<dbReference type="GO" id="GO:0005615">
    <property type="term" value="C:extracellular space"/>
    <property type="evidence" value="ECO:0007669"/>
    <property type="project" value="TreeGrafter"/>
</dbReference>
<protein>
    <submittedName>
        <fullName evidence="7">Acetylcholinesterase-1</fullName>
    </submittedName>
</protein>
<organism evidence="7 9">
    <name type="scientific">Araneus ventricosus</name>
    <name type="common">Orbweaver spider</name>
    <name type="synonym">Epeira ventricosa</name>
    <dbReference type="NCBI Taxonomy" id="182803"/>
    <lineage>
        <taxon>Eukaryota</taxon>
        <taxon>Metazoa</taxon>
        <taxon>Ecdysozoa</taxon>
        <taxon>Arthropoda</taxon>
        <taxon>Chelicerata</taxon>
        <taxon>Arachnida</taxon>
        <taxon>Araneae</taxon>
        <taxon>Araneomorphae</taxon>
        <taxon>Entelegynae</taxon>
        <taxon>Araneoidea</taxon>
        <taxon>Araneidae</taxon>
        <taxon>Araneus</taxon>
    </lineage>
</organism>
<dbReference type="GO" id="GO:0006581">
    <property type="term" value="P:acetylcholine catabolic process"/>
    <property type="evidence" value="ECO:0007669"/>
    <property type="project" value="TreeGrafter"/>
</dbReference>
<evidence type="ECO:0000313" key="9">
    <source>
        <dbReference type="Proteomes" id="UP000499080"/>
    </source>
</evidence>
<dbReference type="GO" id="GO:0005886">
    <property type="term" value="C:plasma membrane"/>
    <property type="evidence" value="ECO:0007669"/>
    <property type="project" value="TreeGrafter"/>
</dbReference>
<dbReference type="Gene3D" id="3.40.50.1820">
    <property type="entry name" value="alpha/beta hydrolase"/>
    <property type="match status" value="1"/>
</dbReference>